<evidence type="ECO:0000256" key="3">
    <source>
        <dbReference type="ARBA" id="ARBA00022723"/>
    </source>
</evidence>
<evidence type="ECO:0000256" key="4">
    <source>
        <dbReference type="ARBA" id="ARBA00022729"/>
    </source>
</evidence>
<feature type="chain" id="PRO_5014208786" description="Carboxylic ester hydrolase" evidence="8">
    <location>
        <begin position="21"/>
        <end position="523"/>
    </location>
</feature>
<reference evidence="9 10" key="1">
    <citation type="submission" date="2017-06" db="EMBL/GenBank/DDBJ databases">
        <title>Draft genome sequence of a variant of Elsinoe murrayae.</title>
        <authorList>
            <person name="Cheng Q."/>
        </authorList>
    </citation>
    <scope>NUCLEOTIDE SEQUENCE [LARGE SCALE GENOMIC DNA]</scope>
    <source>
        <strain evidence="9 10">CQ-2017a</strain>
    </source>
</reference>
<evidence type="ECO:0000256" key="7">
    <source>
        <dbReference type="ARBA" id="ARBA00023157"/>
    </source>
</evidence>
<keyword evidence="5 8" id="KW-0378">Hydrolase</keyword>
<gene>
    <name evidence="9" type="ORF">CAC42_2760</name>
</gene>
<keyword evidence="7" id="KW-1015">Disulfide bond</keyword>
<accession>A0A2K1R0K5</accession>
<keyword evidence="3" id="KW-0479">Metal-binding</keyword>
<feature type="signal peptide" evidence="8">
    <location>
        <begin position="1"/>
        <end position="20"/>
    </location>
</feature>
<evidence type="ECO:0000256" key="5">
    <source>
        <dbReference type="ARBA" id="ARBA00022801"/>
    </source>
</evidence>
<sequence length="523" mass="56161">MLSIKRISSLLPIVLTLVTAVPGRIISPTAPACSAESIPAPEVFGAEVLSLVASPVENYQGNLSFCNVTVLYTHPGQNDRINVFLWLPLTTWNGRLAGSGGGGWSMRSPDFVLAGLATQGYAVVATDGGHDWINSRPGPWGVAGPGNIDFYALNNFASVTLEDAGIIGKAISTSFYGMAPRYSYWSGCSTGGRQGLMIAQRYPNLYDGIIATAPAINWAKFIVAEYWPQFTMNQLKTYPPQCELSAITSLAVQACDALDGVTDGIVADPLNCTFDPFSVVGQPTACPGTNLTISSAAAAIVNESWTGPRLTNGAFAWYGLEPGSPLSGLVGTVCAANGTCSGQPFPVPVDWVRYFVTRRPDFDLGALTPEEYDAIFLRSANEFTSIISADDPDLTLFKRGGGKMITWHGLADELIPPEGSTNYYERVKAKDADVEDYYRYFRAPGVGHCRGGVGPVPTRELDQLVQWVEGGVAPETLDAKVVRLEQGTNVTREWGLCPWPLVTAYRGGDATSKASYECRESFQ</sequence>
<dbReference type="Proteomes" id="UP000243797">
    <property type="component" value="Unassembled WGS sequence"/>
</dbReference>
<dbReference type="OrthoDB" id="3039123at2759"/>
<evidence type="ECO:0000256" key="1">
    <source>
        <dbReference type="ARBA" id="ARBA00006249"/>
    </source>
</evidence>
<evidence type="ECO:0000256" key="6">
    <source>
        <dbReference type="ARBA" id="ARBA00022837"/>
    </source>
</evidence>
<keyword evidence="4 8" id="KW-0732">Signal</keyword>
<dbReference type="PANTHER" id="PTHR33938:SF8">
    <property type="entry name" value="CARBOXYLIC ESTER HYDROLASE"/>
    <property type="match status" value="1"/>
</dbReference>
<keyword evidence="2" id="KW-0719">Serine esterase</keyword>
<dbReference type="PANTHER" id="PTHR33938">
    <property type="entry name" value="FERULOYL ESTERASE B-RELATED"/>
    <property type="match status" value="1"/>
</dbReference>
<proteinExistence type="inferred from homology"/>
<organism evidence="9 10">
    <name type="scientific">Sphaceloma murrayae</name>
    <dbReference type="NCBI Taxonomy" id="2082308"/>
    <lineage>
        <taxon>Eukaryota</taxon>
        <taxon>Fungi</taxon>
        <taxon>Dikarya</taxon>
        <taxon>Ascomycota</taxon>
        <taxon>Pezizomycotina</taxon>
        <taxon>Dothideomycetes</taxon>
        <taxon>Dothideomycetidae</taxon>
        <taxon>Myriangiales</taxon>
        <taxon>Elsinoaceae</taxon>
        <taxon>Sphaceloma</taxon>
    </lineage>
</organism>
<evidence type="ECO:0000256" key="8">
    <source>
        <dbReference type="RuleBase" id="RU361238"/>
    </source>
</evidence>
<name>A0A2K1R0K5_9PEZI</name>
<dbReference type="InterPro" id="IPR011118">
    <property type="entry name" value="Tannase/feruloyl_esterase"/>
</dbReference>
<protein>
    <recommendedName>
        <fullName evidence="8">Carboxylic ester hydrolase</fullName>
        <ecNumber evidence="8">3.1.1.-</ecNumber>
    </recommendedName>
</protein>
<keyword evidence="10" id="KW-1185">Reference proteome</keyword>
<dbReference type="Pfam" id="PF07519">
    <property type="entry name" value="Tannase"/>
    <property type="match status" value="1"/>
</dbReference>
<dbReference type="STRING" id="2082308.A0A2K1R0K5"/>
<dbReference type="EMBL" id="NKHZ01000017">
    <property type="protein sequence ID" value="PNS20829.1"/>
    <property type="molecule type" value="Genomic_DNA"/>
</dbReference>
<dbReference type="Gene3D" id="3.40.50.1820">
    <property type="entry name" value="alpha/beta hydrolase"/>
    <property type="match status" value="2"/>
</dbReference>
<comment type="similarity">
    <text evidence="1 8">Belongs to the tannase family.</text>
</comment>
<dbReference type="AlphaFoldDB" id="A0A2K1R0K5"/>
<keyword evidence="6" id="KW-0106">Calcium</keyword>
<dbReference type="InterPro" id="IPR029058">
    <property type="entry name" value="AB_hydrolase_fold"/>
</dbReference>
<dbReference type="GO" id="GO:0046872">
    <property type="term" value="F:metal ion binding"/>
    <property type="evidence" value="ECO:0007669"/>
    <property type="project" value="UniProtKB-KW"/>
</dbReference>
<comment type="caution">
    <text evidence="9">The sequence shown here is derived from an EMBL/GenBank/DDBJ whole genome shotgun (WGS) entry which is preliminary data.</text>
</comment>
<dbReference type="EC" id="3.1.1.-" evidence="8"/>
<evidence type="ECO:0000313" key="10">
    <source>
        <dbReference type="Proteomes" id="UP000243797"/>
    </source>
</evidence>
<dbReference type="GO" id="GO:0030600">
    <property type="term" value="F:feruloyl esterase activity"/>
    <property type="evidence" value="ECO:0007669"/>
    <property type="project" value="UniProtKB-ARBA"/>
</dbReference>
<dbReference type="InParanoid" id="A0A2K1R0K5"/>
<evidence type="ECO:0000256" key="2">
    <source>
        <dbReference type="ARBA" id="ARBA00022487"/>
    </source>
</evidence>
<dbReference type="SUPFAM" id="SSF53474">
    <property type="entry name" value="alpha/beta-Hydrolases"/>
    <property type="match status" value="1"/>
</dbReference>
<evidence type="ECO:0000313" key="9">
    <source>
        <dbReference type="EMBL" id="PNS20829.1"/>
    </source>
</evidence>